<proteinExistence type="predicted"/>
<feature type="domain" description="Tyrosinase copper-binding" evidence="4">
    <location>
        <begin position="105"/>
        <end position="122"/>
    </location>
</feature>
<dbReference type="InterPro" id="IPR008922">
    <property type="entry name" value="Di-copper_centre_dom_sf"/>
</dbReference>
<dbReference type="InterPro" id="IPR002227">
    <property type="entry name" value="Tyrosinase_Cu-bd"/>
</dbReference>
<reference evidence="6 7" key="1">
    <citation type="journal article" date="2018" name="Mol. Biol. Evol.">
        <title>Analysis of the draft genome of the red seaweed Gracilariopsis chorda provides insights into genome size evolution in Rhodophyta.</title>
        <authorList>
            <person name="Lee J."/>
            <person name="Yang E.C."/>
            <person name="Graf L."/>
            <person name="Yang J.H."/>
            <person name="Qiu H."/>
            <person name="Zel Zion U."/>
            <person name="Chan C.X."/>
            <person name="Stephens T.G."/>
            <person name="Weber A.P.M."/>
            <person name="Boo G.H."/>
            <person name="Boo S.M."/>
            <person name="Kim K.M."/>
            <person name="Shin Y."/>
            <person name="Jung M."/>
            <person name="Lee S.J."/>
            <person name="Yim H.S."/>
            <person name="Lee J.H."/>
            <person name="Bhattacharya D."/>
            <person name="Yoon H.S."/>
        </authorList>
    </citation>
    <scope>NUCLEOTIDE SEQUENCE [LARGE SCALE GENOMIC DNA]</scope>
    <source>
        <strain evidence="6 7">SKKU-2015</strain>
        <tissue evidence="6">Whole body</tissue>
    </source>
</reference>
<dbReference type="PROSITE" id="PS00497">
    <property type="entry name" value="TYROSINASE_1"/>
    <property type="match status" value="1"/>
</dbReference>
<evidence type="ECO:0000313" key="6">
    <source>
        <dbReference type="EMBL" id="PXF45107.1"/>
    </source>
</evidence>
<protein>
    <submittedName>
        <fullName evidence="6">Tyrosinase</fullName>
    </submittedName>
</protein>
<organism evidence="6 7">
    <name type="scientific">Gracilariopsis chorda</name>
    <dbReference type="NCBI Taxonomy" id="448386"/>
    <lineage>
        <taxon>Eukaryota</taxon>
        <taxon>Rhodophyta</taxon>
        <taxon>Florideophyceae</taxon>
        <taxon>Rhodymeniophycidae</taxon>
        <taxon>Gracilariales</taxon>
        <taxon>Gracilariaceae</taxon>
        <taxon>Gracilariopsis</taxon>
    </lineage>
</organism>
<dbReference type="EMBL" id="NBIV01000070">
    <property type="protein sequence ID" value="PXF45107.1"/>
    <property type="molecule type" value="Genomic_DNA"/>
</dbReference>
<dbReference type="OrthoDB" id="6132182at2759"/>
<dbReference type="GO" id="GO:0046872">
    <property type="term" value="F:metal ion binding"/>
    <property type="evidence" value="ECO:0007669"/>
    <property type="project" value="UniProtKB-KW"/>
</dbReference>
<sequence>MSSNVMVNDLPGTSTHSNGVNEFPQNKTINVRFSIQEIERLYKAGYKKPLEDVLRAWKCIEEADYLKDPDNSFFILGGYHGEPFAKRADGYYPSDKVYWGGFCNHGNVLFPTWHRAYLYKLEKAMQNFVPGVALPFFDETCPEALTNGLPEIFTQDTVELDGETILNPLKSFTLPEKVHDTGADGTASIQPPKYNKPKGYNTVRYPFSGLVNNDKQVELSQKYNDTFTCDQATQLLNKNYAAWMKGINEDPKNDDQGGPSPTDPNPTYNGIFHQYVNCLTAPNYTVFSNVTSATPWGKENDGYTFALEDPHNDVHLAIGSFSYDGATVGQEPIVNKKYNIGPNGDMGENNTAGLDPIFFFHHCNVDRMFWLWQKKNNCTDNLTVIDGYAGTSSSDSQGPTPDYGFDVKLDMDSPLQPFKSSTDPSNYMISKDVFNIETQLGYTYGPGSLDLCALASYGEIKTPNVTFTKKMRVYGFSRTKFDGSFVVYAWAVLSTGDKVPLGARSILSRWNVQQCANCQNHIEVDAIYPLPSKALTDYEAKGKLGCEVKSRALNPSTGVRELMSASGEEFQFQVLN</sequence>
<evidence type="ECO:0000313" key="7">
    <source>
        <dbReference type="Proteomes" id="UP000247409"/>
    </source>
</evidence>
<keyword evidence="1" id="KW-0479">Metal-binding</keyword>
<keyword evidence="7" id="KW-1185">Reference proteome</keyword>
<evidence type="ECO:0000256" key="3">
    <source>
        <dbReference type="SAM" id="MobiDB-lite"/>
    </source>
</evidence>
<accession>A0A2V3ITQ3</accession>
<dbReference type="PRINTS" id="PR00092">
    <property type="entry name" value="TYROSINASE"/>
</dbReference>
<evidence type="ECO:0000259" key="5">
    <source>
        <dbReference type="PROSITE" id="PS00498"/>
    </source>
</evidence>
<dbReference type="Pfam" id="PF00264">
    <property type="entry name" value="Tyrosinase"/>
    <property type="match status" value="1"/>
</dbReference>
<dbReference type="AlphaFoldDB" id="A0A2V3ITQ3"/>
<gene>
    <name evidence="6" type="ORF">BWQ96_05146</name>
</gene>
<dbReference type="PROSITE" id="PS00498">
    <property type="entry name" value="TYROSINASE_2"/>
    <property type="match status" value="1"/>
</dbReference>
<dbReference type="SUPFAM" id="SSF48056">
    <property type="entry name" value="Di-copper centre-containing domain"/>
    <property type="match status" value="1"/>
</dbReference>
<dbReference type="Proteomes" id="UP000247409">
    <property type="component" value="Unassembled WGS sequence"/>
</dbReference>
<dbReference type="GO" id="GO:0016491">
    <property type="term" value="F:oxidoreductase activity"/>
    <property type="evidence" value="ECO:0007669"/>
    <property type="project" value="InterPro"/>
</dbReference>
<evidence type="ECO:0000256" key="2">
    <source>
        <dbReference type="ARBA" id="ARBA00023008"/>
    </source>
</evidence>
<dbReference type="STRING" id="448386.A0A2V3ITQ3"/>
<evidence type="ECO:0000259" key="4">
    <source>
        <dbReference type="PROSITE" id="PS00497"/>
    </source>
</evidence>
<dbReference type="Gene3D" id="1.10.1280.10">
    <property type="entry name" value="Di-copper center containing domain from catechol oxidase"/>
    <property type="match status" value="1"/>
</dbReference>
<keyword evidence="2" id="KW-0186">Copper</keyword>
<feature type="region of interest" description="Disordered" evidence="3">
    <location>
        <begin position="247"/>
        <end position="267"/>
    </location>
</feature>
<comment type="caution">
    <text evidence="6">The sequence shown here is derived from an EMBL/GenBank/DDBJ whole genome shotgun (WGS) entry which is preliminary data.</text>
</comment>
<dbReference type="PANTHER" id="PTHR11474:SF76">
    <property type="entry name" value="SHKT DOMAIN-CONTAINING PROTEIN"/>
    <property type="match status" value="1"/>
</dbReference>
<dbReference type="InterPro" id="IPR050316">
    <property type="entry name" value="Tyrosinase/Hemocyanin"/>
</dbReference>
<name>A0A2V3ITQ3_9FLOR</name>
<feature type="region of interest" description="Disordered" evidence="3">
    <location>
        <begin position="1"/>
        <end position="21"/>
    </location>
</feature>
<evidence type="ECO:0000256" key="1">
    <source>
        <dbReference type="ARBA" id="ARBA00022723"/>
    </source>
</evidence>
<dbReference type="PANTHER" id="PTHR11474">
    <property type="entry name" value="TYROSINASE FAMILY MEMBER"/>
    <property type="match status" value="1"/>
</dbReference>
<feature type="domain" description="Tyrosinase copper-binding" evidence="5">
    <location>
        <begin position="355"/>
        <end position="366"/>
    </location>
</feature>